<feature type="transmembrane region" description="Helical" evidence="8">
    <location>
        <begin position="185"/>
        <end position="206"/>
    </location>
</feature>
<dbReference type="FunFam" id="1.50.10.150:FF:000004">
    <property type="entry name" value="Malic acid transporter"/>
    <property type="match status" value="1"/>
</dbReference>
<gene>
    <name evidence="9" type="ORF">AYI68_g8311</name>
</gene>
<dbReference type="Pfam" id="PF03595">
    <property type="entry name" value="SLAC1"/>
    <property type="match status" value="1"/>
</dbReference>
<reference evidence="9 10" key="1">
    <citation type="journal article" date="2016" name="Mol. Biol. Evol.">
        <title>Genome-Wide Survey of Gut Fungi (Harpellales) Reveals the First Horizontally Transferred Ubiquitin Gene from a Mosquito Host.</title>
        <authorList>
            <person name="Wang Y."/>
            <person name="White M.M."/>
            <person name="Kvist S."/>
            <person name="Moncalvo J.M."/>
        </authorList>
    </citation>
    <scope>NUCLEOTIDE SEQUENCE [LARGE SCALE GENOMIC DNA]</scope>
    <source>
        <strain evidence="9 10">ALG-7-W6</strain>
    </source>
</reference>
<dbReference type="InterPro" id="IPR004695">
    <property type="entry name" value="SLAC1/Mae1/Ssu1/TehA"/>
</dbReference>
<protein>
    <submittedName>
        <fullName evidence="9">Sulfite efflux pump SSU1</fullName>
    </submittedName>
</protein>
<dbReference type="Proteomes" id="UP000187455">
    <property type="component" value="Unassembled WGS sequence"/>
</dbReference>
<dbReference type="CDD" id="cd09318">
    <property type="entry name" value="TDT_SSU1"/>
    <property type="match status" value="1"/>
</dbReference>
<feature type="transmembrane region" description="Helical" evidence="8">
    <location>
        <begin position="333"/>
        <end position="351"/>
    </location>
</feature>
<feature type="transmembrane region" description="Helical" evidence="8">
    <location>
        <begin position="218"/>
        <end position="247"/>
    </location>
</feature>
<dbReference type="OrthoDB" id="1099at2759"/>
<feature type="transmembrane region" description="Helical" evidence="8">
    <location>
        <begin position="267"/>
        <end position="293"/>
    </location>
</feature>
<evidence type="ECO:0000256" key="2">
    <source>
        <dbReference type="ARBA" id="ARBA00008566"/>
    </source>
</evidence>
<feature type="transmembrane region" description="Helical" evidence="8">
    <location>
        <begin position="149"/>
        <end position="173"/>
    </location>
</feature>
<dbReference type="GO" id="GO:0005886">
    <property type="term" value="C:plasma membrane"/>
    <property type="evidence" value="ECO:0007669"/>
    <property type="project" value="UniProtKB-SubCell"/>
</dbReference>
<feature type="transmembrane region" description="Helical" evidence="8">
    <location>
        <begin position="85"/>
        <end position="105"/>
    </location>
</feature>
<dbReference type="AlphaFoldDB" id="A0A1R0GL96"/>
<evidence type="ECO:0000256" key="1">
    <source>
        <dbReference type="ARBA" id="ARBA00004651"/>
    </source>
</evidence>
<sequence length="401" mass="44270">MRKSFLDIVKNFAPSWFTVTMGTGITGILIYTTPYDFNGCHGIGKAIFALNCILFISFTIISVIRYTVYPYTFNLMLSHPGQSMFVGTIPMGLATILNSVVFMFPKENHPWAPNLAFVLYFIDVALMLFSCLVVPFYKLTIHKHTFETMYSTWLLPVVPAVVTAASGSVVAQILDVERAKLVLLLSYIIWGLGIPLSFCIIAFYYSKTVITTIPPPELLISMFLPLGPLGQGSFGIVNLGIVAKGFFSKNNEEFVPVELIGQVAEAGGALVGLVIWGFGIFWFAMAISCVIYGLMHNEVKFNIGWWGLTFPIGVFTSSTNTFANLLQNDGFKVLGAVLTISLTCLWLFCMVKTIQGAYTTKMFVAPCLSNMRTLPVPACDISEAERNNESEEPKNSQANNF</sequence>
<name>A0A1R0GL96_9FUNG</name>
<keyword evidence="4" id="KW-1003">Cell membrane</keyword>
<evidence type="ECO:0000256" key="7">
    <source>
        <dbReference type="ARBA" id="ARBA00023136"/>
    </source>
</evidence>
<evidence type="ECO:0000256" key="4">
    <source>
        <dbReference type="ARBA" id="ARBA00022475"/>
    </source>
</evidence>
<evidence type="ECO:0000256" key="3">
    <source>
        <dbReference type="ARBA" id="ARBA00022448"/>
    </source>
</evidence>
<dbReference type="PANTHER" id="PTHR31686:SF1">
    <property type="entry name" value="SULFITE EFFLUX PUMP SSU1"/>
    <property type="match status" value="1"/>
</dbReference>
<feature type="transmembrane region" description="Helical" evidence="8">
    <location>
        <begin position="117"/>
        <end position="137"/>
    </location>
</feature>
<keyword evidence="10" id="KW-1185">Reference proteome</keyword>
<dbReference type="InterPro" id="IPR051629">
    <property type="entry name" value="Sulfite_efflux_TDT"/>
</dbReference>
<organism evidence="9 10">
    <name type="scientific">Smittium mucronatum</name>
    <dbReference type="NCBI Taxonomy" id="133383"/>
    <lineage>
        <taxon>Eukaryota</taxon>
        <taxon>Fungi</taxon>
        <taxon>Fungi incertae sedis</taxon>
        <taxon>Zoopagomycota</taxon>
        <taxon>Kickxellomycotina</taxon>
        <taxon>Harpellomycetes</taxon>
        <taxon>Harpellales</taxon>
        <taxon>Legeriomycetaceae</taxon>
        <taxon>Smittium</taxon>
    </lineage>
</organism>
<feature type="transmembrane region" description="Helical" evidence="8">
    <location>
        <begin position="43"/>
        <end position="64"/>
    </location>
</feature>
<dbReference type="InterPro" id="IPR038665">
    <property type="entry name" value="Voltage-dep_anion_channel_sf"/>
</dbReference>
<keyword evidence="6 8" id="KW-1133">Transmembrane helix</keyword>
<accession>A0A1R0GL96</accession>
<dbReference type="GO" id="GO:0000319">
    <property type="term" value="F:sulfite transmembrane transporter activity"/>
    <property type="evidence" value="ECO:0007669"/>
    <property type="project" value="TreeGrafter"/>
</dbReference>
<dbReference type="PANTHER" id="PTHR31686">
    <property type="match status" value="1"/>
</dbReference>
<keyword evidence="5 8" id="KW-0812">Transmembrane</keyword>
<dbReference type="Gene3D" id="1.50.10.150">
    <property type="entry name" value="Voltage-dependent anion channel"/>
    <property type="match status" value="1"/>
</dbReference>
<evidence type="ECO:0000256" key="6">
    <source>
        <dbReference type="ARBA" id="ARBA00022989"/>
    </source>
</evidence>
<proteinExistence type="inferred from homology"/>
<evidence type="ECO:0000313" key="10">
    <source>
        <dbReference type="Proteomes" id="UP000187455"/>
    </source>
</evidence>
<feature type="transmembrane region" description="Helical" evidence="8">
    <location>
        <begin position="12"/>
        <end position="31"/>
    </location>
</feature>
<evidence type="ECO:0000313" key="9">
    <source>
        <dbReference type="EMBL" id="OLY77654.1"/>
    </source>
</evidence>
<evidence type="ECO:0000256" key="8">
    <source>
        <dbReference type="SAM" id="Phobius"/>
    </source>
</evidence>
<evidence type="ECO:0000256" key="5">
    <source>
        <dbReference type="ARBA" id="ARBA00022692"/>
    </source>
</evidence>
<comment type="similarity">
    <text evidence="2">Belongs to the tellurite-resistance/dicarboxylate transporter (TDT) family.</text>
</comment>
<comment type="subcellular location">
    <subcellularLocation>
        <location evidence="1">Cell membrane</location>
        <topology evidence="1">Multi-pass membrane protein</topology>
    </subcellularLocation>
</comment>
<comment type="caution">
    <text evidence="9">The sequence shown here is derived from an EMBL/GenBank/DDBJ whole genome shotgun (WGS) entry which is preliminary data.</text>
</comment>
<dbReference type="EMBL" id="LSSL01007753">
    <property type="protein sequence ID" value="OLY77654.1"/>
    <property type="molecule type" value="Genomic_DNA"/>
</dbReference>
<keyword evidence="3" id="KW-0813">Transport</keyword>
<feature type="transmembrane region" description="Helical" evidence="8">
    <location>
        <begin position="305"/>
        <end position="327"/>
    </location>
</feature>
<keyword evidence="7 8" id="KW-0472">Membrane</keyword>